<organism evidence="2 3">
    <name type="scientific">Gigaspora margarita</name>
    <dbReference type="NCBI Taxonomy" id="4874"/>
    <lineage>
        <taxon>Eukaryota</taxon>
        <taxon>Fungi</taxon>
        <taxon>Fungi incertae sedis</taxon>
        <taxon>Mucoromycota</taxon>
        <taxon>Glomeromycotina</taxon>
        <taxon>Glomeromycetes</taxon>
        <taxon>Diversisporales</taxon>
        <taxon>Gigasporaceae</taxon>
        <taxon>Gigaspora</taxon>
    </lineage>
</organism>
<proteinExistence type="predicted"/>
<sequence length="115" mass="13193">MTKTKLPILEVCSTLKVFLAQGFGDNIEIGQIIFVGPGVYLFSPFTIPPMFEKFSREGQKLIMKPKNKYPTRVTPERPNAVTFAIFTKNIERRQEQVKRKRKGRGRGKVDKEFAS</sequence>
<name>A0A8H4AEJ5_GIGMA</name>
<keyword evidence="3" id="KW-1185">Reference proteome</keyword>
<accession>A0A8H4AEJ5</accession>
<evidence type="ECO:0000313" key="2">
    <source>
        <dbReference type="EMBL" id="KAF0485582.1"/>
    </source>
</evidence>
<dbReference type="AlphaFoldDB" id="A0A8H4AEJ5"/>
<evidence type="ECO:0000313" key="3">
    <source>
        <dbReference type="Proteomes" id="UP000439903"/>
    </source>
</evidence>
<reference evidence="2 3" key="1">
    <citation type="journal article" date="2019" name="Environ. Microbiol.">
        <title>At the nexus of three kingdoms: the genome of the mycorrhizal fungus Gigaspora margarita provides insights into plant, endobacterial and fungal interactions.</title>
        <authorList>
            <person name="Venice F."/>
            <person name="Ghignone S."/>
            <person name="Salvioli di Fossalunga A."/>
            <person name="Amselem J."/>
            <person name="Novero M."/>
            <person name="Xianan X."/>
            <person name="Sedzielewska Toro K."/>
            <person name="Morin E."/>
            <person name="Lipzen A."/>
            <person name="Grigoriev I.V."/>
            <person name="Henrissat B."/>
            <person name="Martin F.M."/>
            <person name="Bonfante P."/>
        </authorList>
    </citation>
    <scope>NUCLEOTIDE SEQUENCE [LARGE SCALE GENOMIC DNA]</scope>
    <source>
        <strain evidence="2 3">BEG34</strain>
    </source>
</reference>
<dbReference type="OrthoDB" id="2381955at2759"/>
<feature type="region of interest" description="Disordered" evidence="1">
    <location>
        <begin position="94"/>
        <end position="115"/>
    </location>
</feature>
<gene>
    <name evidence="2" type="ORF">F8M41_022779</name>
</gene>
<dbReference type="EMBL" id="WTPW01000719">
    <property type="protein sequence ID" value="KAF0485582.1"/>
    <property type="molecule type" value="Genomic_DNA"/>
</dbReference>
<protein>
    <submittedName>
        <fullName evidence="2">Uncharacterized protein</fullName>
    </submittedName>
</protein>
<dbReference type="Proteomes" id="UP000439903">
    <property type="component" value="Unassembled WGS sequence"/>
</dbReference>
<evidence type="ECO:0000256" key="1">
    <source>
        <dbReference type="SAM" id="MobiDB-lite"/>
    </source>
</evidence>
<comment type="caution">
    <text evidence="2">The sequence shown here is derived from an EMBL/GenBank/DDBJ whole genome shotgun (WGS) entry which is preliminary data.</text>
</comment>